<sequence>MYSYTGPRPPPVNWHDDPRRDAIWDDGVEDDEAYDEFDPTGNAVEHYTTNSYPRQRSSRVPGARRPGKRRAVSVESTHSASTSGHFITSSQAASPGDTTGFVDLSEDMEKRVARVLDPTFSPTLLSPRLAPQPVTPLQGPYESSLYREQHITVEPPKKYWRLPSFRSLLQSVGESTTLPSPTTQQSQLPPMGHYEAAGATTSHPRQPYSAHNSTHLHNFAAHDGYFDPPLSSVESSPISSRGAMKRHSQRAYSSDTETVSRALIPGRLPHERHTSEPPPMYPESADRRQSLPHIFDPLPRNYQVVSPQATGLRPLPQLTRPYSAPPVSRESVQPSLRGLPGLGHSQVDDPRPEVGSEDRWITSSTYSLEAGYDSAPDGPARTEESWLDDPHEQAVPTSSRLQAEYVVAQPPSYYRASSVGSVGYTTSAESPPGTPVKLYSKLPKNVS</sequence>
<comment type="caution">
    <text evidence="2">The sequence shown here is derived from an EMBL/GenBank/DDBJ whole genome shotgun (WGS) entry which is preliminary data.</text>
</comment>
<keyword evidence="3" id="KW-1185">Reference proteome</keyword>
<feature type="compositionally biased region" description="Acidic residues" evidence="1">
    <location>
        <begin position="24"/>
        <end position="38"/>
    </location>
</feature>
<feature type="region of interest" description="Disordered" evidence="1">
    <location>
        <begin position="422"/>
        <end position="447"/>
    </location>
</feature>
<protein>
    <submittedName>
        <fullName evidence="2">Uncharacterized protein</fullName>
    </submittedName>
</protein>
<feature type="compositionally biased region" description="Basic and acidic residues" evidence="1">
    <location>
        <begin position="14"/>
        <end position="23"/>
    </location>
</feature>
<feature type="compositionally biased region" description="Basic and acidic residues" evidence="1">
    <location>
        <begin position="346"/>
        <end position="360"/>
    </location>
</feature>
<name>G4THB7_SERID</name>
<dbReference type="InParanoid" id="G4THB7"/>
<feature type="region of interest" description="Disordered" evidence="1">
    <location>
        <begin position="308"/>
        <end position="398"/>
    </location>
</feature>
<feature type="region of interest" description="Disordered" evidence="1">
    <location>
        <begin position="173"/>
        <end position="210"/>
    </location>
</feature>
<organism evidence="2 3">
    <name type="scientific">Serendipita indica (strain DSM 11827)</name>
    <name type="common">Root endophyte fungus</name>
    <name type="synonym">Piriformospora indica</name>
    <dbReference type="NCBI Taxonomy" id="1109443"/>
    <lineage>
        <taxon>Eukaryota</taxon>
        <taxon>Fungi</taxon>
        <taxon>Dikarya</taxon>
        <taxon>Basidiomycota</taxon>
        <taxon>Agaricomycotina</taxon>
        <taxon>Agaricomycetes</taxon>
        <taxon>Sebacinales</taxon>
        <taxon>Serendipitaceae</taxon>
        <taxon>Serendipita</taxon>
    </lineage>
</organism>
<evidence type="ECO:0000256" key="1">
    <source>
        <dbReference type="SAM" id="MobiDB-lite"/>
    </source>
</evidence>
<feature type="compositionally biased region" description="Polar residues" evidence="1">
    <location>
        <begin position="250"/>
        <end position="259"/>
    </location>
</feature>
<feature type="region of interest" description="Disordered" evidence="1">
    <location>
        <begin position="1"/>
        <end position="105"/>
    </location>
</feature>
<gene>
    <name evidence="2" type="ORF">PIIN_04644</name>
</gene>
<feature type="compositionally biased region" description="Basic and acidic residues" evidence="1">
    <location>
        <begin position="380"/>
        <end position="392"/>
    </location>
</feature>
<evidence type="ECO:0000313" key="3">
    <source>
        <dbReference type="Proteomes" id="UP000007148"/>
    </source>
</evidence>
<dbReference type="AlphaFoldDB" id="G4THB7"/>
<dbReference type="EMBL" id="CAFZ01000091">
    <property type="protein sequence ID" value="CCA70710.1"/>
    <property type="molecule type" value="Genomic_DNA"/>
</dbReference>
<evidence type="ECO:0000313" key="2">
    <source>
        <dbReference type="EMBL" id="CCA70710.1"/>
    </source>
</evidence>
<accession>G4THB7</accession>
<feature type="compositionally biased region" description="Low complexity" evidence="1">
    <location>
        <begin position="231"/>
        <end position="240"/>
    </location>
</feature>
<dbReference type="Proteomes" id="UP000007148">
    <property type="component" value="Unassembled WGS sequence"/>
</dbReference>
<proteinExistence type="predicted"/>
<dbReference type="HOGENOM" id="CLU_612678_0_0_1"/>
<feature type="compositionally biased region" description="Polar residues" evidence="1">
    <location>
        <begin position="74"/>
        <end position="97"/>
    </location>
</feature>
<feature type="region of interest" description="Disordered" evidence="1">
    <location>
        <begin position="231"/>
        <end position="286"/>
    </location>
</feature>
<feature type="compositionally biased region" description="Polar residues" evidence="1">
    <location>
        <begin position="199"/>
        <end position="210"/>
    </location>
</feature>
<feature type="compositionally biased region" description="Low complexity" evidence="1">
    <location>
        <begin position="175"/>
        <end position="190"/>
    </location>
</feature>
<reference evidence="2 3" key="1">
    <citation type="journal article" date="2011" name="PLoS Pathog.">
        <title>Endophytic Life Strategies Decoded by Genome and Transcriptome Analyses of the Mutualistic Root Symbiont Piriformospora indica.</title>
        <authorList>
            <person name="Zuccaro A."/>
            <person name="Lahrmann U."/>
            <person name="Guldener U."/>
            <person name="Langen G."/>
            <person name="Pfiffi S."/>
            <person name="Biedenkopf D."/>
            <person name="Wong P."/>
            <person name="Samans B."/>
            <person name="Grimm C."/>
            <person name="Basiewicz M."/>
            <person name="Murat C."/>
            <person name="Martin F."/>
            <person name="Kogel K.H."/>
        </authorList>
    </citation>
    <scope>NUCLEOTIDE SEQUENCE [LARGE SCALE GENOMIC DNA]</scope>
    <source>
        <strain evidence="2 3">DSM 11827</strain>
    </source>
</reference>